<keyword evidence="4" id="KW-0964">Secreted</keyword>
<keyword evidence="9" id="KW-0472">Membrane</keyword>
<feature type="transmembrane region" description="Helical" evidence="9">
    <location>
        <begin position="42"/>
        <end position="67"/>
    </location>
</feature>
<evidence type="ECO:0000256" key="1">
    <source>
        <dbReference type="ARBA" id="ARBA00004613"/>
    </source>
</evidence>
<feature type="region of interest" description="Disordered" evidence="8">
    <location>
        <begin position="138"/>
        <end position="190"/>
    </location>
</feature>
<dbReference type="InterPro" id="IPR006052">
    <property type="entry name" value="TNF_dom"/>
</dbReference>
<keyword evidence="9" id="KW-1133">Transmembrane helix</keyword>
<evidence type="ECO:0000256" key="5">
    <source>
        <dbReference type="ARBA" id="ARBA00023157"/>
    </source>
</evidence>
<feature type="coiled-coil region" evidence="7">
    <location>
        <begin position="76"/>
        <end position="103"/>
    </location>
</feature>
<gene>
    <name evidence="12" type="primary">LOC119636190</name>
</gene>
<dbReference type="AlphaFoldDB" id="A0A9C5YVL6"/>
<dbReference type="KEGG" id="gfs:119636190"/>
<sequence>MTVETLKPFITPTSGVDNFSLANHKSNACSSSITQHTRRSYFLINITSALAIVLTFVLLGVTIWHLILITNLRFANENNTNSIKELQKEVVTLNKIIESLQKRLGIPYLDDLDDFEEEYKNVVGGLFPDSYDKFKDKDLEKENTESEGEDYEEDIVLEEDDLNDNDNDGNDDDDDTDDGTDTDEDDVDDYESYDDLMEKFRNYENEENNNNDNNDSRIVNDNLYDDFEKYKDSKNKNKQRERKPRALMHEDARQQSGSDDLVEDVIPKQKTTIIRPSKSFISNGRHNHKHSPMRHYGSRRRKVPTVKSAKNSALSSANTLLISKPAAHFHLNRKIPDAHSSLKVNSYGGDMYIGHTSWTNEVNIDQYFHIENGVLTIRESGIYYVYAQVCYNNTHDHNGFVVFHGQRPFLQCLQTVPTNMSLKIHTCHTSGLIYLKTHEKLHLRDFHSERDAVLKDSNNRSYFGLMKI</sequence>
<dbReference type="GO" id="GO:0006955">
    <property type="term" value="P:immune response"/>
    <property type="evidence" value="ECO:0007669"/>
    <property type="project" value="InterPro"/>
</dbReference>
<dbReference type="PANTHER" id="PTHR15151:SF24">
    <property type="entry name" value="A PROLIFERATION-INDUCING LIGAND-LIKE PROTEIN-RELATED"/>
    <property type="match status" value="1"/>
</dbReference>
<dbReference type="PANTHER" id="PTHR15151">
    <property type="entry name" value="PROTEIN EIGER"/>
    <property type="match status" value="1"/>
</dbReference>
<evidence type="ECO:0000313" key="12">
    <source>
        <dbReference type="RefSeq" id="XP_037887338.1"/>
    </source>
</evidence>
<evidence type="ECO:0000256" key="6">
    <source>
        <dbReference type="ARBA" id="ARBA00023180"/>
    </source>
</evidence>
<dbReference type="RefSeq" id="XP_037887338.1">
    <property type="nucleotide sequence ID" value="XM_038031410.1"/>
</dbReference>
<dbReference type="PROSITE" id="PS00251">
    <property type="entry name" value="THD_1"/>
    <property type="match status" value="1"/>
</dbReference>
<organism evidence="11 12">
    <name type="scientific">Glossina fuscipes</name>
    <dbReference type="NCBI Taxonomy" id="7396"/>
    <lineage>
        <taxon>Eukaryota</taxon>
        <taxon>Metazoa</taxon>
        <taxon>Ecdysozoa</taxon>
        <taxon>Arthropoda</taxon>
        <taxon>Hexapoda</taxon>
        <taxon>Insecta</taxon>
        <taxon>Pterygota</taxon>
        <taxon>Neoptera</taxon>
        <taxon>Endopterygota</taxon>
        <taxon>Diptera</taxon>
        <taxon>Brachycera</taxon>
        <taxon>Muscomorpha</taxon>
        <taxon>Hippoboscoidea</taxon>
        <taxon>Glossinidae</taxon>
        <taxon>Glossina</taxon>
    </lineage>
</organism>
<protein>
    <submittedName>
        <fullName evidence="12">Protein eiger</fullName>
    </submittedName>
</protein>
<keyword evidence="7" id="KW-0175">Coiled coil</keyword>
<name>A0A9C5YVL6_9MUSC</name>
<comment type="subcellular location">
    <subcellularLocation>
        <location evidence="1">Secreted</location>
    </subcellularLocation>
</comment>
<dbReference type="Gene3D" id="2.60.120.40">
    <property type="match status" value="1"/>
</dbReference>
<evidence type="ECO:0000259" key="10">
    <source>
        <dbReference type="PROSITE" id="PS50049"/>
    </source>
</evidence>
<evidence type="ECO:0000256" key="9">
    <source>
        <dbReference type="SAM" id="Phobius"/>
    </source>
</evidence>
<evidence type="ECO:0000256" key="7">
    <source>
        <dbReference type="SAM" id="Coils"/>
    </source>
</evidence>
<proteinExistence type="inferred from homology"/>
<keyword evidence="9" id="KW-0812">Transmembrane</keyword>
<feature type="compositionally biased region" description="Acidic residues" evidence="8">
    <location>
        <begin position="145"/>
        <end position="190"/>
    </location>
</feature>
<reference evidence="12" key="1">
    <citation type="submission" date="2025-08" db="UniProtKB">
        <authorList>
            <consortium name="RefSeq"/>
        </authorList>
    </citation>
    <scope>IDENTIFICATION</scope>
    <source>
        <tissue evidence="12">Whole body pupa</tissue>
    </source>
</reference>
<evidence type="ECO:0000256" key="3">
    <source>
        <dbReference type="ARBA" id="ARBA00022514"/>
    </source>
</evidence>
<feature type="region of interest" description="Disordered" evidence="8">
    <location>
        <begin position="228"/>
        <end position="260"/>
    </location>
</feature>
<evidence type="ECO:0000256" key="2">
    <source>
        <dbReference type="ARBA" id="ARBA00008670"/>
    </source>
</evidence>
<dbReference type="InterPro" id="IPR021184">
    <property type="entry name" value="TNF_CS"/>
</dbReference>
<comment type="similarity">
    <text evidence="2">Belongs to the tumor necrosis factor family.</text>
</comment>
<dbReference type="Pfam" id="PF00229">
    <property type="entry name" value="TNF"/>
    <property type="match status" value="1"/>
</dbReference>
<dbReference type="InterPro" id="IPR008983">
    <property type="entry name" value="Tumour_necrosis_fac-like_dom"/>
</dbReference>
<dbReference type="InterPro" id="IPR051748">
    <property type="entry name" value="TNF_Ligand_Superfamily"/>
</dbReference>
<evidence type="ECO:0000256" key="8">
    <source>
        <dbReference type="SAM" id="MobiDB-lite"/>
    </source>
</evidence>
<keyword evidence="3" id="KW-0202">Cytokine</keyword>
<feature type="compositionally biased region" description="Basic residues" evidence="8">
    <location>
        <begin position="236"/>
        <end position="246"/>
    </location>
</feature>
<keyword evidence="6" id="KW-0325">Glycoprotein</keyword>
<dbReference type="SUPFAM" id="SSF49842">
    <property type="entry name" value="TNF-like"/>
    <property type="match status" value="1"/>
</dbReference>
<accession>A0A9C5YVL6</accession>
<dbReference type="GO" id="GO:0005615">
    <property type="term" value="C:extracellular space"/>
    <property type="evidence" value="ECO:0007669"/>
    <property type="project" value="UniProtKB-KW"/>
</dbReference>
<dbReference type="PROSITE" id="PS50049">
    <property type="entry name" value="THD_2"/>
    <property type="match status" value="1"/>
</dbReference>
<dbReference type="GO" id="GO:0005164">
    <property type="term" value="F:tumor necrosis factor receptor binding"/>
    <property type="evidence" value="ECO:0007669"/>
    <property type="project" value="InterPro"/>
</dbReference>
<feature type="region of interest" description="Disordered" evidence="8">
    <location>
        <begin position="280"/>
        <end position="305"/>
    </location>
</feature>
<feature type="compositionally biased region" description="Basic residues" evidence="8">
    <location>
        <begin position="285"/>
        <end position="304"/>
    </location>
</feature>
<evidence type="ECO:0000313" key="11">
    <source>
        <dbReference type="Proteomes" id="UP000092443"/>
    </source>
</evidence>
<dbReference type="GO" id="GO:0005125">
    <property type="term" value="F:cytokine activity"/>
    <property type="evidence" value="ECO:0007669"/>
    <property type="project" value="UniProtKB-KW"/>
</dbReference>
<keyword evidence="11" id="KW-1185">Reference proteome</keyword>
<dbReference type="GeneID" id="119636190"/>
<keyword evidence="5" id="KW-1015">Disulfide bond</keyword>
<feature type="domain" description="THD" evidence="10">
    <location>
        <begin position="325"/>
        <end position="468"/>
    </location>
</feature>
<dbReference type="Proteomes" id="UP000092443">
    <property type="component" value="Unplaced"/>
</dbReference>
<evidence type="ECO:0000256" key="4">
    <source>
        <dbReference type="ARBA" id="ARBA00022525"/>
    </source>
</evidence>
<dbReference type="GO" id="GO:0016020">
    <property type="term" value="C:membrane"/>
    <property type="evidence" value="ECO:0007669"/>
    <property type="project" value="InterPro"/>
</dbReference>